<dbReference type="PANTHER" id="PTHR36488">
    <property type="entry name" value="CASP-LIKE PROTEIN 1U1"/>
    <property type="match status" value="1"/>
</dbReference>
<evidence type="ECO:0000256" key="3">
    <source>
        <dbReference type="ARBA" id="ARBA00011489"/>
    </source>
</evidence>
<dbReference type="GO" id="GO:0005886">
    <property type="term" value="C:plasma membrane"/>
    <property type="evidence" value="ECO:0007669"/>
    <property type="project" value="UniProtKB-SubCell"/>
</dbReference>
<evidence type="ECO:0000256" key="1">
    <source>
        <dbReference type="ARBA" id="ARBA00004651"/>
    </source>
</evidence>
<dbReference type="InterPro" id="IPR044173">
    <property type="entry name" value="CASPL"/>
</dbReference>
<evidence type="ECO:0000313" key="10">
    <source>
        <dbReference type="EMBL" id="ONK72070.1"/>
    </source>
</evidence>
<keyword evidence="11" id="KW-1185">Reference proteome</keyword>
<feature type="domain" description="Casparian strip membrane protein" evidence="9">
    <location>
        <begin position="23"/>
        <end position="157"/>
    </location>
</feature>
<evidence type="ECO:0000256" key="8">
    <source>
        <dbReference type="RuleBase" id="RU361233"/>
    </source>
</evidence>
<comment type="subcellular location">
    <subcellularLocation>
        <location evidence="1 8">Cell membrane</location>
        <topology evidence="1 8">Multi-pass membrane protein</topology>
    </subcellularLocation>
</comment>
<feature type="transmembrane region" description="Helical" evidence="8">
    <location>
        <begin position="100"/>
        <end position="121"/>
    </location>
</feature>
<feature type="transmembrane region" description="Helical" evidence="8">
    <location>
        <begin position="66"/>
        <end position="88"/>
    </location>
</feature>
<keyword evidence="7 8" id="KW-0472">Membrane</keyword>
<dbReference type="Proteomes" id="UP000243459">
    <property type="component" value="Chromosome 4"/>
</dbReference>
<evidence type="ECO:0000259" key="9">
    <source>
        <dbReference type="Pfam" id="PF04535"/>
    </source>
</evidence>
<comment type="subunit">
    <text evidence="3 8">Homodimer and heterodimers.</text>
</comment>
<keyword evidence="5 8" id="KW-0812">Transmembrane</keyword>
<dbReference type="InterPro" id="IPR006702">
    <property type="entry name" value="CASP_dom"/>
</dbReference>
<dbReference type="InterPro" id="IPR006459">
    <property type="entry name" value="CASP/CASPL"/>
</dbReference>
<dbReference type="OrthoDB" id="770760at2759"/>
<accession>A0A5P1F6F5</accession>
<evidence type="ECO:0000256" key="4">
    <source>
        <dbReference type="ARBA" id="ARBA00022475"/>
    </source>
</evidence>
<dbReference type="Gramene" id="ONK72070">
    <property type="protein sequence ID" value="ONK72070"/>
    <property type="gene ID" value="A4U43_C04F15380"/>
</dbReference>
<organism evidence="10 11">
    <name type="scientific">Asparagus officinalis</name>
    <name type="common">Garden asparagus</name>
    <dbReference type="NCBI Taxonomy" id="4686"/>
    <lineage>
        <taxon>Eukaryota</taxon>
        <taxon>Viridiplantae</taxon>
        <taxon>Streptophyta</taxon>
        <taxon>Embryophyta</taxon>
        <taxon>Tracheophyta</taxon>
        <taxon>Spermatophyta</taxon>
        <taxon>Magnoliopsida</taxon>
        <taxon>Liliopsida</taxon>
        <taxon>Asparagales</taxon>
        <taxon>Asparagaceae</taxon>
        <taxon>Asparagoideae</taxon>
        <taxon>Asparagus</taxon>
    </lineage>
</organism>
<dbReference type="Pfam" id="PF04535">
    <property type="entry name" value="CASP_dom"/>
    <property type="match status" value="1"/>
</dbReference>
<feature type="transmembrane region" description="Helical" evidence="8">
    <location>
        <begin position="147"/>
        <end position="169"/>
    </location>
</feature>
<evidence type="ECO:0000256" key="2">
    <source>
        <dbReference type="ARBA" id="ARBA00007651"/>
    </source>
</evidence>
<sequence length="175" mass="19110">MDAVITPKRPQNPSQKSHNSYIRTQILLRIFTFLATLSASLVMALNKEARDFGGFYVSASYKSSPAFEFFVAGNAVVCCYSLISLPFLSNSVDGYVMPLLDLMTMGLIMASASAATSIAYLGKKGNADIGWSMVCPYYSKFCERVGISLAFSYLGLLISLVICSLTTIYKTRQIA</sequence>
<dbReference type="EMBL" id="CM007384">
    <property type="protein sequence ID" value="ONK72070.1"/>
    <property type="molecule type" value="Genomic_DNA"/>
</dbReference>
<keyword evidence="4 8" id="KW-1003">Cell membrane</keyword>
<feature type="transmembrane region" description="Helical" evidence="8">
    <location>
        <begin position="26"/>
        <end position="46"/>
    </location>
</feature>
<comment type="similarity">
    <text evidence="2 8">Belongs to the Casparian strip membrane proteins (CASP) family.</text>
</comment>
<name>A0A5P1F6F5_ASPOF</name>
<dbReference type="NCBIfam" id="TIGR01569">
    <property type="entry name" value="A_tha_TIGR01569"/>
    <property type="match status" value="1"/>
</dbReference>
<evidence type="ECO:0000256" key="5">
    <source>
        <dbReference type="ARBA" id="ARBA00022692"/>
    </source>
</evidence>
<keyword evidence="6 8" id="KW-1133">Transmembrane helix</keyword>
<protein>
    <recommendedName>
        <fullName evidence="8">CASP-like protein</fullName>
    </recommendedName>
</protein>
<evidence type="ECO:0000256" key="7">
    <source>
        <dbReference type="ARBA" id="ARBA00023136"/>
    </source>
</evidence>
<evidence type="ECO:0000313" key="11">
    <source>
        <dbReference type="Proteomes" id="UP000243459"/>
    </source>
</evidence>
<proteinExistence type="inferred from homology"/>
<evidence type="ECO:0000256" key="6">
    <source>
        <dbReference type="ARBA" id="ARBA00022989"/>
    </source>
</evidence>
<dbReference type="PANTHER" id="PTHR36488:SF8">
    <property type="entry name" value="CASP-LIKE PROTEIN 1U1"/>
    <property type="match status" value="1"/>
</dbReference>
<dbReference type="OMA" id="ADIGWSM"/>
<gene>
    <name evidence="10" type="ORF">A4U43_C04F15380</name>
</gene>
<reference evidence="11" key="1">
    <citation type="journal article" date="2017" name="Nat. Commun.">
        <title>The asparagus genome sheds light on the origin and evolution of a young Y chromosome.</title>
        <authorList>
            <person name="Harkess A."/>
            <person name="Zhou J."/>
            <person name="Xu C."/>
            <person name="Bowers J.E."/>
            <person name="Van der Hulst R."/>
            <person name="Ayyampalayam S."/>
            <person name="Mercati F."/>
            <person name="Riccardi P."/>
            <person name="McKain M.R."/>
            <person name="Kakrana A."/>
            <person name="Tang H."/>
            <person name="Ray J."/>
            <person name="Groenendijk J."/>
            <person name="Arikit S."/>
            <person name="Mathioni S.M."/>
            <person name="Nakano M."/>
            <person name="Shan H."/>
            <person name="Telgmann-Rauber A."/>
            <person name="Kanno A."/>
            <person name="Yue Z."/>
            <person name="Chen H."/>
            <person name="Li W."/>
            <person name="Chen Y."/>
            <person name="Xu X."/>
            <person name="Zhang Y."/>
            <person name="Luo S."/>
            <person name="Chen H."/>
            <person name="Gao J."/>
            <person name="Mao Z."/>
            <person name="Pires J.C."/>
            <person name="Luo M."/>
            <person name="Kudrna D."/>
            <person name="Wing R.A."/>
            <person name="Meyers B.C."/>
            <person name="Yi K."/>
            <person name="Kong H."/>
            <person name="Lavrijsen P."/>
            <person name="Sunseri F."/>
            <person name="Falavigna A."/>
            <person name="Ye Y."/>
            <person name="Leebens-Mack J.H."/>
            <person name="Chen G."/>
        </authorList>
    </citation>
    <scope>NUCLEOTIDE SEQUENCE [LARGE SCALE GENOMIC DNA]</scope>
    <source>
        <strain evidence="11">cv. DH0086</strain>
    </source>
</reference>
<dbReference type="AlphaFoldDB" id="A0A5P1F6F5"/>